<evidence type="ECO:0000313" key="2">
    <source>
        <dbReference type="EnsemblMetazoa" id="XP_020896935.1"/>
    </source>
</evidence>
<protein>
    <recommendedName>
        <fullName evidence="1">F-box domain-containing protein</fullName>
    </recommendedName>
</protein>
<dbReference type="GeneID" id="110235781"/>
<organism evidence="2 3">
    <name type="scientific">Exaiptasia diaphana</name>
    <name type="common">Tropical sea anemone</name>
    <name type="synonym">Aiptasia pulchella</name>
    <dbReference type="NCBI Taxonomy" id="2652724"/>
    <lineage>
        <taxon>Eukaryota</taxon>
        <taxon>Metazoa</taxon>
        <taxon>Cnidaria</taxon>
        <taxon>Anthozoa</taxon>
        <taxon>Hexacorallia</taxon>
        <taxon>Actiniaria</taxon>
        <taxon>Aiptasiidae</taxon>
        <taxon>Exaiptasia</taxon>
    </lineage>
</organism>
<feature type="domain" description="F-box" evidence="1">
    <location>
        <begin position="8"/>
        <end position="49"/>
    </location>
</feature>
<dbReference type="Proteomes" id="UP000887567">
    <property type="component" value="Unplaced"/>
</dbReference>
<keyword evidence="3" id="KW-1185">Reference proteome</keyword>
<dbReference type="InterPro" id="IPR001810">
    <property type="entry name" value="F-box_dom"/>
</dbReference>
<evidence type="ECO:0000259" key="1">
    <source>
        <dbReference type="Pfam" id="PF00646"/>
    </source>
</evidence>
<dbReference type="EnsemblMetazoa" id="XM_021041276.2">
    <property type="protein sequence ID" value="XP_020896935.1"/>
    <property type="gene ID" value="LOC110235781"/>
</dbReference>
<dbReference type="SUPFAM" id="SSF81383">
    <property type="entry name" value="F-box domain"/>
    <property type="match status" value="1"/>
</dbReference>
<dbReference type="InterPro" id="IPR036047">
    <property type="entry name" value="F-box-like_dom_sf"/>
</dbReference>
<dbReference type="RefSeq" id="XP_020896935.1">
    <property type="nucleotide sequence ID" value="XM_021041276.2"/>
</dbReference>
<dbReference type="KEGG" id="epa:110235781"/>
<dbReference type="Pfam" id="PF00646">
    <property type="entry name" value="F-box"/>
    <property type="match status" value="1"/>
</dbReference>
<accession>A0A913X0V5</accession>
<proteinExistence type="predicted"/>
<dbReference type="AlphaFoldDB" id="A0A913X0V5"/>
<name>A0A913X0V5_EXADI</name>
<reference evidence="2" key="1">
    <citation type="submission" date="2022-11" db="UniProtKB">
        <authorList>
            <consortium name="EnsemblMetazoa"/>
        </authorList>
    </citation>
    <scope>IDENTIFICATION</scope>
</reference>
<evidence type="ECO:0000313" key="3">
    <source>
        <dbReference type="Proteomes" id="UP000887567"/>
    </source>
</evidence>
<sequence length="471" mass="55127">MNMETLSILSLNYDCLLEILSRLDDFTSFYFFSVTCKRFYQVSLETKHWHINVLKRKIRYYGTRFVINEFPKDRRFTINLPLIQDLISIAEVYKITKPTLANAMNVWWARGPVAAEVFQWILDFKLRQEFKINGEVQRVVKKLTFRLPILNQELIIDTHLSVCSNRVTFKLTFGDLFVLYEIVQNSKTPCSYANLSEEHVRGFAVRAKPIIDILQKELGETVPSITGHFLLWFCFYPDSRKEIISDSMEQLQFKSNYNNREPTQESVQAALDSLNQSESLMRQIGESTNVGILCRMAEYLHGSSKHKVLHSLSKEIFFVLGEPQQLSRAYRLSDLLLCDLVLRVTFLPNTFSENHESDITNFTFRTKGGEILKAEKIGLPRGKFRSIWNFTLPNGQKIHFELEEFARWMDPREYGKVNDPFLKLQPVTEILEECVNSDTDKQDIKLTNIFTEKLFSALLFYKHCDKLYARY</sequence>